<feature type="region of interest" description="Disordered" evidence="2">
    <location>
        <begin position="676"/>
        <end position="736"/>
    </location>
</feature>
<sequence length="985" mass="108430">MASEPSQFEVSEPETQFVPKSDDEETLWTVLEILQEKGKRYKVKWAGIDPETKKSWAPSWVHKHDCTPDLVAEWKRKRLSKKARRNSAKSFRGGSAISRVSKSDTLSKASNASSSTTVPHKSRQSVAHNETDYDSPPMAGPSKPRQTLTKKTQPLPEPESGSEDSDTNLIQRSSHTPKKRKRVSSDSEDLPDVATLVRSSSKKRKLNEPPRRNGKARNSDSARASVGPSRKSKSIPKDLAGNGTESGRGRAASAVSSGGRISPPNLEDGADGSAGSKLSDRGSAGSNKPAASRGRLLTTLNGSRKPSSKSSSRSPYQSPPAEEGISADAPNAEPSSSPPVTFPTKRPDPIYRNLSPSTSLRLKEWEDELALIEKQKEEAAAVAAAIASPPSPIRDEMPPPSSPTHDQHSQLSPGNDSYRKGVVPATDTESSNNTQSQSQQIASQESHQPLPRTTSLVKSMKGKSPTKGNLNEKPKGPIPQISPSAFTPYLRPQPVGEDGEIPSSIEQFSSPVRPSGEEIAIRASISEDSHDGQLRDRGAQLAEEARSKMKGPTIKKLSLLDIQRQYREREREKARPKLKGRAQEQEKAQAIEYPNSNENTRTDVDDEADGGDGARSNDEDAKVLLRREEEESSQDILDELARAQAGPQPIGEPAIIPQTVDDPMQIDEVTDLMYPAESYVDDGPPHITTSVEHNGEDLAVPVSKPAEDDTPVPPTSPPPVPEPRNSRLSPEDEFEGDDLRSQLARALKVLNAKSEEIVNLDRLLVAEREKNELLQKQTTVQVPDEQPERDQATIRLLTVSLEDANKAKLAAEKDRDFVREQYMNASGYVTTVRSENAELEKRAQIAEKQATEGVALVRATFTERIRFLEEDVKSWRQMADFAVAKDSRMNDDIRRRAAEAPELQYRNEKLKEEIEELNTHIGELNSELAKKDEEIAELHIRLEMDIPELVYPCHWRPVGGEGPCDALLDSKEELEKHVLTAPGHL</sequence>
<reference evidence="5" key="1">
    <citation type="journal article" date="2017" name="Nat. Ecol. Evol.">
        <title>Genome expansion and lineage-specific genetic innovations in the forest pathogenic fungi Armillaria.</title>
        <authorList>
            <person name="Sipos G."/>
            <person name="Prasanna A.N."/>
            <person name="Walter M.C."/>
            <person name="O'Connor E."/>
            <person name="Balint B."/>
            <person name="Krizsan K."/>
            <person name="Kiss B."/>
            <person name="Hess J."/>
            <person name="Varga T."/>
            <person name="Slot J."/>
            <person name="Riley R."/>
            <person name="Boka B."/>
            <person name="Rigling D."/>
            <person name="Barry K."/>
            <person name="Lee J."/>
            <person name="Mihaltcheva S."/>
            <person name="LaButti K."/>
            <person name="Lipzen A."/>
            <person name="Waldron R."/>
            <person name="Moloney N.M."/>
            <person name="Sperisen C."/>
            <person name="Kredics L."/>
            <person name="Vagvoelgyi C."/>
            <person name="Patrignani A."/>
            <person name="Fitzpatrick D."/>
            <person name="Nagy I."/>
            <person name="Doyle S."/>
            <person name="Anderson J.B."/>
            <person name="Grigoriev I.V."/>
            <person name="Gueldener U."/>
            <person name="Muensterkoetter M."/>
            <person name="Nagy L.G."/>
        </authorList>
    </citation>
    <scope>NUCLEOTIDE SEQUENCE [LARGE SCALE GENOMIC DNA]</scope>
    <source>
        <strain evidence="5">28-4</strain>
    </source>
</reference>
<keyword evidence="1" id="KW-0175">Coiled coil</keyword>
<feature type="compositionally biased region" description="Basic and acidic residues" evidence="2">
    <location>
        <begin position="515"/>
        <end position="547"/>
    </location>
</feature>
<organism evidence="4 5">
    <name type="scientific">Armillaria solidipes</name>
    <dbReference type="NCBI Taxonomy" id="1076256"/>
    <lineage>
        <taxon>Eukaryota</taxon>
        <taxon>Fungi</taxon>
        <taxon>Dikarya</taxon>
        <taxon>Basidiomycota</taxon>
        <taxon>Agaricomycotina</taxon>
        <taxon>Agaricomycetes</taxon>
        <taxon>Agaricomycetidae</taxon>
        <taxon>Agaricales</taxon>
        <taxon>Marasmiineae</taxon>
        <taxon>Physalacriaceae</taxon>
        <taxon>Armillaria</taxon>
    </lineage>
</organism>
<dbReference type="STRING" id="1076256.A0A2H3BP92"/>
<feature type="compositionally biased region" description="Pro residues" evidence="2">
    <location>
        <begin position="711"/>
        <end position="722"/>
    </location>
</feature>
<feature type="region of interest" description="Disordered" evidence="2">
    <location>
        <begin position="377"/>
        <end position="661"/>
    </location>
</feature>
<feature type="coiled-coil region" evidence="1">
    <location>
        <begin position="801"/>
        <end position="849"/>
    </location>
</feature>
<dbReference type="InterPro" id="IPR000953">
    <property type="entry name" value="Chromo/chromo_shadow_dom"/>
</dbReference>
<proteinExistence type="predicted"/>
<evidence type="ECO:0000256" key="2">
    <source>
        <dbReference type="SAM" id="MobiDB-lite"/>
    </source>
</evidence>
<evidence type="ECO:0000313" key="5">
    <source>
        <dbReference type="Proteomes" id="UP000218334"/>
    </source>
</evidence>
<feature type="compositionally biased region" description="Low complexity" evidence="2">
    <location>
        <begin position="428"/>
        <end position="448"/>
    </location>
</feature>
<dbReference type="EMBL" id="KZ293449">
    <property type="protein sequence ID" value="PBK64886.1"/>
    <property type="molecule type" value="Genomic_DNA"/>
</dbReference>
<feature type="coiled-coil region" evidence="1">
    <location>
        <begin position="900"/>
        <end position="941"/>
    </location>
</feature>
<feature type="region of interest" description="Disordered" evidence="2">
    <location>
        <begin position="1"/>
        <end position="22"/>
    </location>
</feature>
<dbReference type="Proteomes" id="UP000218334">
    <property type="component" value="Unassembled WGS sequence"/>
</dbReference>
<feature type="compositionally biased region" description="Low complexity" evidence="2">
    <location>
        <begin position="303"/>
        <end position="315"/>
    </location>
</feature>
<keyword evidence="5" id="KW-1185">Reference proteome</keyword>
<accession>A0A2H3BP92</accession>
<evidence type="ECO:0000259" key="3">
    <source>
        <dbReference type="PROSITE" id="PS50013"/>
    </source>
</evidence>
<feature type="region of interest" description="Disordered" evidence="2">
    <location>
        <begin position="78"/>
        <end position="361"/>
    </location>
</feature>
<protein>
    <recommendedName>
        <fullName evidence="3">Chromo domain-containing protein</fullName>
    </recommendedName>
</protein>
<gene>
    <name evidence="4" type="ORF">ARMSODRAFT_454957</name>
</gene>
<dbReference type="CDD" id="cd00024">
    <property type="entry name" value="CD_CSD"/>
    <property type="match status" value="1"/>
</dbReference>
<name>A0A2H3BP92_9AGAR</name>
<evidence type="ECO:0000256" key="1">
    <source>
        <dbReference type="SAM" id="Coils"/>
    </source>
</evidence>
<feature type="domain" description="Chromo" evidence="3">
    <location>
        <begin position="28"/>
        <end position="86"/>
    </location>
</feature>
<feature type="compositionally biased region" description="Basic residues" evidence="2">
    <location>
        <begin position="78"/>
        <end position="87"/>
    </location>
</feature>
<feature type="compositionally biased region" description="Polar residues" evidence="2">
    <location>
        <begin position="98"/>
        <end position="128"/>
    </location>
</feature>
<feature type="compositionally biased region" description="Basic and acidic residues" evidence="2">
    <location>
        <begin position="615"/>
        <end position="629"/>
    </location>
</feature>
<feature type="compositionally biased region" description="Basic and acidic residues" evidence="2">
    <location>
        <begin position="564"/>
        <end position="589"/>
    </location>
</feature>
<feature type="compositionally biased region" description="Low complexity" evidence="2">
    <location>
        <begin position="249"/>
        <end position="260"/>
    </location>
</feature>
<evidence type="ECO:0000313" key="4">
    <source>
        <dbReference type="EMBL" id="PBK64886.1"/>
    </source>
</evidence>
<dbReference type="AlphaFoldDB" id="A0A2H3BP92"/>
<dbReference type="PROSITE" id="PS50013">
    <property type="entry name" value="CHROMO_2"/>
    <property type="match status" value="1"/>
</dbReference>